<dbReference type="InterPro" id="IPR000719">
    <property type="entry name" value="Prot_kinase_dom"/>
</dbReference>
<sequence length="425" mass="49129">MATSSSTKKYTFETLDEGEVYWRDHYDWLLESGYQLRPRYKPDWVPTWKANPALDFSQCEDSTVNMIGVICDAIRLKDNSQVILKKVDKERHRNELEVHTFLSETSDPNNHAIPIIEILNPPDSPSHCLLVTTQNRDWDDLDFDTGFKFLHENLIAHRDIKTDNILMEATALSQEHFHLFRSDTSLDMKKNVMPKTTRTEGHPRYYIIDFGLSRRYDGTQNPPYEITPVYGTDTTVPEFRNLDEPHNPFPIDVYCLGNMVKIKVLGRTGENLGFQWLLPLLDDMTKEDPEDRPTMEVVMTRFSDLTRGLKEWKLRSKFRLDWDDLAWYEQTTTIVPHWWRKLRFTVTRTPAIPTFKPVSDAKPQEASKGKDASKVEEVSGLAKPSEPEDTPKPVEVSNDEESNLTQAPKPAEAAKPMEVSEPVDE</sequence>
<accession>A0A8H5BQR0</accession>
<comment type="caution">
    <text evidence="3">The sequence shown here is derived from an EMBL/GenBank/DDBJ whole genome shotgun (WGS) entry which is preliminary data.</text>
</comment>
<dbReference type="GO" id="GO:0004674">
    <property type="term" value="F:protein serine/threonine kinase activity"/>
    <property type="evidence" value="ECO:0007669"/>
    <property type="project" value="TreeGrafter"/>
</dbReference>
<dbReference type="Proteomes" id="UP000541558">
    <property type="component" value="Unassembled WGS sequence"/>
</dbReference>
<gene>
    <name evidence="3" type="ORF">D9611_000733</name>
</gene>
<dbReference type="InterPro" id="IPR008271">
    <property type="entry name" value="Ser/Thr_kinase_AS"/>
</dbReference>
<feature type="domain" description="Protein kinase" evidence="2">
    <location>
        <begin position="1"/>
        <end position="425"/>
    </location>
</feature>
<dbReference type="GO" id="GO:0044773">
    <property type="term" value="P:mitotic DNA damage checkpoint signaling"/>
    <property type="evidence" value="ECO:0007669"/>
    <property type="project" value="TreeGrafter"/>
</dbReference>
<evidence type="ECO:0000259" key="2">
    <source>
        <dbReference type="PROSITE" id="PS50011"/>
    </source>
</evidence>
<dbReference type="Gene3D" id="1.10.510.10">
    <property type="entry name" value="Transferase(Phosphotransferase) domain 1"/>
    <property type="match status" value="1"/>
</dbReference>
<name>A0A8H5BQR0_9AGAR</name>
<dbReference type="PANTHER" id="PTHR44167">
    <property type="entry name" value="OVARIAN-SPECIFIC SERINE/THREONINE-PROTEIN KINASE LOK-RELATED"/>
    <property type="match status" value="1"/>
</dbReference>
<dbReference type="EMBL" id="JAACJK010000163">
    <property type="protein sequence ID" value="KAF5326602.1"/>
    <property type="molecule type" value="Genomic_DNA"/>
</dbReference>
<reference evidence="3 4" key="1">
    <citation type="journal article" date="2020" name="ISME J.">
        <title>Uncovering the hidden diversity of litter-decomposition mechanisms in mushroom-forming fungi.</title>
        <authorList>
            <person name="Floudas D."/>
            <person name="Bentzer J."/>
            <person name="Ahren D."/>
            <person name="Johansson T."/>
            <person name="Persson P."/>
            <person name="Tunlid A."/>
        </authorList>
    </citation>
    <scope>NUCLEOTIDE SEQUENCE [LARGE SCALE GENOMIC DNA]</scope>
    <source>
        <strain evidence="3 4">CBS 175.51</strain>
    </source>
</reference>
<evidence type="ECO:0000256" key="1">
    <source>
        <dbReference type="SAM" id="MobiDB-lite"/>
    </source>
</evidence>
<organism evidence="3 4">
    <name type="scientific">Ephemerocybe angulata</name>
    <dbReference type="NCBI Taxonomy" id="980116"/>
    <lineage>
        <taxon>Eukaryota</taxon>
        <taxon>Fungi</taxon>
        <taxon>Dikarya</taxon>
        <taxon>Basidiomycota</taxon>
        <taxon>Agaricomycotina</taxon>
        <taxon>Agaricomycetes</taxon>
        <taxon>Agaricomycetidae</taxon>
        <taxon>Agaricales</taxon>
        <taxon>Agaricineae</taxon>
        <taxon>Psathyrellaceae</taxon>
        <taxon>Ephemerocybe</taxon>
    </lineage>
</organism>
<proteinExistence type="predicted"/>
<dbReference type="InterPro" id="IPR011009">
    <property type="entry name" value="Kinase-like_dom_sf"/>
</dbReference>
<dbReference type="OrthoDB" id="5987198at2759"/>
<evidence type="ECO:0000313" key="4">
    <source>
        <dbReference type="Proteomes" id="UP000541558"/>
    </source>
</evidence>
<feature type="compositionally biased region" description="Basic and acidic residues" evidence="1">
    <location>
        <begin position="362"/>
        <end position="377"/>
    </location>
</feature>
<keyword evidence="4" id="KW-1185">Reference proteome</keyword>
<dbReference type="SUPFAM" id="SSF56112">
    <property type="entry name" value="Protein kinase-like (PK-like)"/>
    <property type="match status" value="1"/>
</dbReference>
<dbReference type="PROSITE" id="PS50011">
    <property type="entry name" value="PROTEIN_KINASE_DOM"/>
    <property type="match status" value="1"/>
</dbReference>
<dbReference type="GO" id="GO:0005634">
    <property type="term" value="C:nucleus"/>
    <property type="evidence" value="ECO:0007669"/>
    <property type="project" value="TreeGrafter"/>
</dbReference>
<protein>
    <recommendedName>
        <fullName evidence="2">Protein kinase domain-containing protein</fullName>
    </recommendedName>
</protein>
<dbReference type="PROSITE" id="PS00108">
    <property type="entry name" value="PROTEIN_KINASE_ST"/>
    <property type="match status" value="1"/>
</dbReference>
<evidence type="ECO:0000313" key="3">
    <source>
        <dbReference type="EMBL" id="KAF5326602.1"/>
    </source>
</evidence>
<dbReference type="SMART" id="SM00220">
    <property type="entry name" value="S_TKc"/>
    <property type="match status" value="1"/>
</dbReference>
<feature type="compositionally biased region" description="Low complexity" evidence="1">
    <location>
        <begin position="407"/>
        <end position="416"/>
    </location>
</feature>
<dbReference type="GO" id="GO:0005524">
    <property type="term" value="F:ATP binding"/>
    <property type="evidence" value="ECO:0007669"/>
    <property type="project" value="InterPro"/>
</dbReference>
<dbReference type="PANTHER" id="PTHR44167:SF24">
    <property type="entry name" value="SERINE_THREONINE-PROTEIN KINASE CHK2"/>
    <property type="match status" value="1"/>
</dbReference>
<dbReference type="AlphaFoldDB" id="A0A8H5BQR0"/>
<feature type="region of interest" description="Disordered" evidence="1">
    <location>
        <begin position="353"/>
        <end position="425"/>
    </location>
</feature>